<gene>
    <name evidence="9" type="ORF">KDW_49680</name>
</gene>
<feature type="transmembrane region" description="Helical" evidence="7">
    <location>
        <begin position="31"/>
        <end position="48"/>
    </location>
</feature>
<dbReference type="SUPFAM" id="SSF103481">
    <property type="entry name" value="Multidrug resistance efflux transporter EmrE"/>
    <property type="match status" value="1"/>
</dbReference>
<dbReference type="Proteomes" id="UP000326912">
    <property type="component" value="Unassembled WGS sequence"/>
</dbReference>
<feature type="transmembrane region" description="Helical" evidence="7">
    <location>
        <begin position="6"/>
        <end position="24"/>
    </location>
</feature>
<feature type="transmembrane region" description="Helical" evidence="7">
    <location>
        <begin position="86"/>
        <end position="107"/>
    </location>
</feature>
<evidence type="ECO:0000256" key="7">
    <source>
        <dbReference type="SAM" id="Phobius"/>
    </source>
</evidence>
<evidence type="ECO:0000259" key="8">
    <source>
        <dbReference type="Pfam" id="PF00892"/>
    </source>
</evidence>
<dbReference type="GO" id="GO:0005886">
    <property type="term" value="C:plasma membrane"/>
    <property type="evidence" value="ECO:0007669"/>
    <property type="project" value="UniProtKB-SubCell"/>
</dbReference>
<feature type="transmembrane region" description="Helical" evidence="7">
    <location>
        <begin position="149"/>
        <end position="170"/>
    </location>
</feature>
<dbReference type="PANTHER" id="PTHR42920">
    <property type="entry name" value="OS03G0707200 PROTEIN-RELATED"/>
    <property type="match status" value="1"/>
</dbReference>
<comment type="caution">
    <text evidence="9">The sequence shown here is derived from an EMBL/GenBank/DDBJ whole genome shotgun (WGS) entry which is preliminary data.</text>
</comment>
<name>A0A5J4KZZ4_9CHLR</name>
<keyword evidence="4 7" id="KW-0812">Transmembrane</keyword>
<feature type="transmembrane region" description="Helical" evidence="7">
    <location>
        <begin position="119"/>
        <end position="142"/>
    </location>
</feature>
<dbReference type="AlphaFoldDB" id="A0A5J4KZZ4"/>
<protein>
    <recommendedName>
        <fullName evidence="8">EamA domain-containing protein</fullName>
    </recommendedName>
</protein>
<evidence type="ECO:0000256" key="5">
    <source>
        <dbReference type="ARBA" id="ARBA00022989"/>
    </source>
</evidence>
<feature type="domain" description="EamA" evidence="8">
    <location>
        <begin position="56"/>
        <end position="191"/>
    </location>
</feature>
<evidence type="ECO:0000313" key="9">
    <source>
        <dbReference type="EMBL" id="GER90806.1"/>
    </source>
</evidence>
<keyword evidence="3" id="KW-1003">Cell membrane</keyword>
<keyword evidence="6 7" id="KW-0472">Membrane</keyword>
<keyword evidence="5 7" id="KW-1133">Transmembrane helix</keyword>
<feature type="transmembrane region" description="Helical" evidence="7">
    <location>
        <begin position="225"/>
        <end position="244"/>
    </location>
</feature>
<comment type="similarity">
    <text evidence="2">Belongs to the EamA transporter family.</text>
</comment>
<dbReference type="Pfam" id="PF00892">
    <property type="entry name" value="EamA"/>
    <property type="match status" value="1"/>
</dbReference>
<evidence type="ECO:0000256" key="3">
    <source>
        <dbReference type="ARBA" id="ARBA00022475"/>
    </source>
</evidence>
<dbReference type="EMBL" id="BKZW01000003">
    <property type="protein sequence ID" value="GER90806.1"/>
    <property type="molecule type" value="Genomic_DNA"/>
</dbReference>
<keyword evidence="10" id="KW-1185">Reference proteome</keyword>
<dbReference type="InterPro" id="IPR000620">
    <property type="entry name" value="EamA_dom"/>
</dbReference>
<evidence type="ECO:0000256" key="1">
    <source>
        <dbReference type="ARBA" id="ARBA00004651"/>
    </source>
</evidence>
<feature type="transmembrane region" description="Helical" evidence="7">
    <location>
        <begin position="176"/>
        <end position="197"/>
    </location>
</feature>
<evidence type="ECO:0000256" key="4">
    <source>
        <dbReference type="ARBA" id="ARBA00022692"/>
    </source>
</evidence>
<comment type="subcellular location">
    <subcellularLocation>
        <location evidence="1">Cell membrane</location>
        <topology evidence="1">Multi-pass membrane protein</topology>
    </subcellularLocation>
</comment>
<evidence type="ECO:0000313" key="10">
    <source>
        <dbReference type="Proteomes" id="UP000326912"/>
    </source>
</evidence>
<accession>A0A5J4KZZ4</accession>
<feature type="transmembrane region" description="Helical" evidence="7">
    <location>
        <begin position="54"/>
        <end position="74"/>
    </location>
</feature>
<evidence type="ECO:0000256" key="6">
    <source>
        <dbReference type="ARBA" id="ARBA00023136"/>
    </source>
</evidence>
<dbReference type="PANTHER" id="PTHR42920:SF5">
    <property type="entry name" value="EAMA DOMAIN-CONTAINING PROTEIN"/>
    <property type="match status" value="1"/>
</dbReference>
<feature type="transmembrane region" description="Helical" evidence="7">
    <location>
        <begin position="272"/>
        <end position="298"/>
    </location>
</feature>
<dbReference type="InterPro" id="IPR051258">
    <property type="entry name" value="Diverse_Substrate_Transporter"/>
</dbReference>
<evidence type="ECO:0000256" key="2">
    <source>
        <dbReference type="ARBA" id="ARBA00007362"/>
    </source>
</evidence>
<dbReference type="InterPro" id="IPR037185">
    <property type="entry name" value="EmrE-like"/>
</dbReference>
<sequence>MRLALLFFPSLNGLLAAIFTWLFLRQPITKATWFAGIVSVTGALLLMANASMGGARGAIIAFIGGMLCTFYVFLADHEQRDQSAYWSLFGIELLTMALWANLLALLFGDWHTVNISMPWDIGVIAYIGLGTIFLPTLFTVLLQKYISPVTVSFIYILEPIFGALVAYLYLHEVLPLDGYLGGLLVVSGVLIHTWGTVERPERRLKRMQQQALLDVRPQPSWLQSFMYPLILCILGAFVVARLGGFPPTAWRDLYRDWPLLASQLHSSQRMDAILLLAQSLSWLMAWFALVVMALLVCYRVGSKLFHTAAPVAAVDGRSMRQMGYMPYEPIPQPTTQYWGEENEEFFQRRRLHRRVRLAHIEPNDDEIYEAPTHVPGRRTMVTRKQDYSETVSDRWP</sequence>
<organism evidence="9 10">
    <name type="scientific">Dictyobacter vulcani</name>
    <dbReference type="NCBI Taxonomy" id="2607529"/>
    <lineage>
        <taxon>Bacteria</taxon>
        <taxon>Bacillati</taxon>
        <taxon>Chloroflexota</taxon>
        <taxon>Ktedonobacteria</taxon>
        <taxon>Ktedonobacterales</taxon>
        <taxon>Dictyobacteraceae</taxon>
        <taxon>Dictyobacter</taxon>
    </lineage>
</organism>
<proteinExistence type="inferred from homology"/>
<reference evidence="9 10" key="1">
    <citation type="submission" date="2019-10" db="EMBL/GenBank/DDBJ databases">
        <title>Dictyobacter vulcani sp. nov., within the class Ktedonobacteria, isolated from soil of volcanic Mt. Zao.</title>
        <authorList>
            <person name="Zheng Y."/>
            <person name="Wang C.M."/>
            <person name="Sakai Y."/>
            <person name="Abe K."/>
            <person name="Yokota A."/>
            <person name="Yabe S."/>
        </authorList>
    </citation>
    <scope>NUCLEOTIDE SEQUENCE [LARGE SCALE GENOMIC DNA]</scope>
    <source>
        <strain evidence="9 10">W12</strain>
    </source>
</reference>